<keyword evidence="8" id="KW-0411">Iron-sulfur</keyword>
<dbReference type="GO" id="GO:0015948">
    <property type="term" value="P:methanogenesis"/>
    <property type="evidence" value="ECO:0007669"/>
    <property type="project" value="UniProtKB-KW"/>
</dbReference>
<dbReference type="GO" id="GO:0046872">
    <property type="term" value="F:metal ion binding"/>
    <property type="evidence" value="ECO:0007669"/>
    <property type="project" value="UniProtKB-KW"/>
</dbReference>
<keyword evidence="6" id="KW-0560">Oxidoreductase</keyword>
<dbReference type="InterPro" id="IPR009051">
    <property type="entry name" value="Helical_ferredxn"/>
</dbReference>
<gene>
    <name evidence="10" type="ORF">C7391_0243</name>
</gene>
<keyword evidence="5" id="KW-0484">Methanogenesis</keyword>
<evidence type="ECO:0000256" key="6">
    <source>
        <dbReference type="ARBA" id="ARBA00023002"/>
    </source>
</evidence>
<dbReference type="NCBIfam" id="TIGR03290">
    <property type="entry name" value="CoB_CoM_SS_C"/>
    <property type="match status" value="1"/>
</dbReference>
<dbReference type="InterPro" id="IPR017896">
    <property type="entry name" value="4Fe4S_Fe-S-bd"/>
</dbReference>
<dbReference type="Gene3D" id="1.10.1060.10">
    <property type="entry name" value="Alpha-helical ferredoxin"/>
    <property type="match status" value="1"/>
</dbReference>
<proteinExistence type="inferred from homology"/>
<dbReference type="GO" id="GO:0051912">
    <property type="term" value="F:CoB--CoM heterodisulfide reductase activity"/>
    <property type="evidence" value="ECO:0007669"/>
    <property type="project" value="InterPro"/>
</dbReference>
<evidence type="ECO:0000256" key="5">
    <source>
        <dbReference type="ARBA" id="ARBA00022994"/>
    </source>
</evidence>
<dbReference type="InterPro" id="IPR017680">
    <property type="entry name" value="CoB/CoM_hetero-S_Rdtase_csu"/>
</dbReference>
<evidence type="ECO:0000256" key="8">
    <source>
        <dbReference type="ARBA" id="ARBA00023014"/>
    </source>
</evidence>
<evidence type="ECO:0000313" key="10">
    <source>
        <dbReference type="EMBL" id="TDQ71142.1"/>
    </source>
</evidence>
<dbReference type="OrthoDB" id="144910at2157"/>
<dbReference type="InterPro" id="IPR051460">
    <property type="entry name" value="HdrC_iron-sulfur_subunit"/>
</dbReference>
<evidence type="ECO:0000259" key="9">
    <source>
        <dbReference type="PROSITE" id="PS51379"/>
    </source>
</evidence>
<evidence type="ECO:0000256" key="1">
    <source>
        <dbReference type="ARBA" id="ARBA00004808"/>
    </source>
</evidence>
<dbReference type="SUPFAM" id="SSF46548">
    <property type="entry name" value="alpha-helical ferredoxin"/>
    <property type="match status" value="1"/>
</dbReference>
<comment type="similarity">
    <text evidence="2">Belongs to the HdrC family.</text>
</comment>
<evidence type="ECO:0000256" key="3">
    <source>
        <dbReference type="ARBA" id="ARBA00022485"/>
    </source>
</evidence>
<dbReference type="PROSITE" id="PS51379">
    <property type="entry name" value="4FE4S_FER_2"/>
    <property type="match status" value="1"/>
</dbReference>
<dbReference type="EMBL" id="SNYS01000005">
    <property type="protein sequence ID" value="TDQ71142.1"/>
    <property type="molecule type" value="Genomic_DNA"/>
</dbReference>
<dbReference type="GO" id="GO:0005886">
    <property type="term" value="C:plasma membrane"/>
    <property type="evidence" value="ECO:0007669"/>
    <property type="project" value="TreeGrafter"/>
</dbReference>
<evidence type="ECO:0000256" key="4">
    <source>
        <dbReference type="ARBA" id="ARBA00022723"/>
    </source>
</evidence>
<organism evidence="10 11">
    <name type="scientific">Methanimicrococcus blatticola</name>
    <dbReference type="NCBI Taxonomy" id="91560"/>
    <lineage>
        <taxon>Archaea</taxon>
        <taxon>Methanobacteriati</taxon>
        <taxon>Methanobacteriota</taxon>
        <taxon>Stenosarchaea group</taxon>
        <taxon>Methanomicrobia</taxon>
        <taxon>Methanosarcinales</taxon>
        <taxon>Methanosarcinaceae</taxon>
        <taxon>Methanimicrococcus</taxon>
    </lineage>
</organism>
<comment type="caution">
    <text evidence="10">The sequence shown here is derived from an EMBL/GenBank/DDBJ whole genome shotgun (WGS) entry which is preliminary data.</text>
</comment>
<sequence>MTDPVSSSEIDKSFFNELTREKGMDKILLCFNCNGCSTGCPMKDIESKFDIKKYIRMAGLGMKDRILNDEYLWYCTTCYKCQERCPEGVLNVDTLLRMRTMAVHEGIMLEPHREVAHFVIDTGHAVPINDSNRKKRLELGLTEVPPTVHMYPEAYEQVRKLLKACEFDTLTQKE</sequence>
<keyword evidence="4" id="KW-0479">Metal-binding</keyword>
<dbReference type="PROSITE" id="PS00198">
    <property type="entry name" value="4FE4S_FER_1"/>
    <property type="match status" value="1"/>
</dbReference>
<dbReference type="Proteomes" id="UP000294855">
    <property type="component" value="Unassembled WGS sequence"/>
</dbReference>
<dbReference type="PANTHER" id="PTHR43255:SF1">
    <property type="entry name" value="IRON-SULFUR-BINDING OXIDOREDUCTASE FADF-RELATED"/>
    <property type="match status" value="1"/>
</dbReference>
<dbReference type="AlphaFoldDB" id="A0A484F6X7"/>
<accession>A0A484F6X7</accession>
<evidence type="ECO:0000313" key="11">
    <source>
        <dbReference type="Proteomes" id="UP000294855"/>
    </source>
</evidence>
<feature type="domain" description="4Fe-4S ferredoxin-type" evidence="9">
    <location>
        <begin position="64"/>
        <end position="95"/>
    </location>
</feature>
<name>A0A484F6X7_9EURY</name>
<keyword evidence="7" id="KW-0408">Iron</keyword>
<dbReference type="RefSeq" id="WP_133516719.1">
    <property type="nucleotide sequence ID" value="NZ_JAHDUW010000001.1"/>
</dbReference>
<protein>
    <submittedName>
        <fullName evidence="10">CoB--CoM heterodisulfide reductase subunit C</fullName>
    </submittedName>
</protein>
<keyword evidence="11" id="KW-1185">Reference proteome</keyword>
<keyword evidence="3" id="KW-0004">4Fe-4S</keyword>
<reference evidence="10 11" key="1">
    <citation type="submission" date="2019-03" db="EMBL/GenBank/DDBJ databases">
        <title>Genomic Encyclopedia of Type Strains, Phase IV (KMG-IV): sequencing the most valuable type-strain genomes for metagenomic binning, comparative biology and taxonomic classification.</title>
        <authorList>
            <person name="Goeker M."/>
        </authorList>
    </citation>
    <scope>NUCLEOTIDE SEQUENCE [LARGE SCALE GENOMIC DNA]</scope>
    <source>
        <strain evidence="10 11">DSM 13328</strain>
    </source>
</reference>
<dbReference type="GO" id="GO:0051539">
    <property type="term" value="F:4 iron, 4 sulfur cluster binding"/>
    <property type="evidence" value="ECO:0007669"/>
    <property type="project" value="UniProtKB-KW"/>
</dbReference>
<dbReference type="PANTHER" id="PTHR43255">
    <property type="entry name" value="IRON-SULFUR-BINDING OXIDOREDUCTASE FADF-RELATED-RELATED"/>
    <property type="match status" value="1"/>
</dbReference>
<comment type="pathway">
    <text evidence="1">Cofactor metabolism; coenzyme M-coenzyme B heterodisulfide reduction; coenzyme B and coenzyme M from coenzyme M-coenzyme B heterodisulfide: step 1/1.</text>
</comment>
<evidence type="ECO:0000256" key="2">
    <source>
        <dbReference type="ARBA" id="ARBA00007097"/>
    </source>
</evidence>
<dbReference type="InterPro" id="IPR017900">
    <property type="entry name" value="4Fe4S_Fe_S_CS"/>
</dbReference>
<dbReference type="UniPathway" id="UPA00647">
    <property type="reaction ID" value="UER00700"/>
</dbReference>
<evidence type="ECO:0000256" key="7">
    <source>
        <dbReference type="ARBA" id="ARBA00023004"/>
    </source>
</evidence>
<dbReference type="Pfam" id="PF13183">
    <property type="entry name" value="Fer4_8"/>
    <property type="match status" value="1"/>
</dbReference>